<dbReference type="Proteomes" id="UP000283634">
    <property type="component" value="Unassembled WGS sequence"/>
</dbReference>
<keyword evidence="3" id="KW-1185">Reference proteome</keyword>
<feature type="transmembrane region" description="Helical" evidence="1">
    <location>
        <begin position="90"/>
        <end position="109"/>
    </location>
</feature>
<accession>A0A3R7RC02</accession>
<dbReference type="AlphaFoldDB" id="A0A3R7RC02"/>
<reference evidence="2 3" key="1">
    <citation type="journal article" date="2018" name="BMC Genomics">
        <title>Genomic comparison of Trypanosoma conorhini and Trypanosoma rangeli to Trypanosoma cruzi strains of high and low virulence.</title>
        <authorList>
            <person name="Bradwell K.R."/>
            <person name="Koparde V.N."/>
            <person name="Matveyev A.V."/>
            <person name="Serrano M.G."/>
            <person name="Alves J.M."/>
            <person name="Parikh H."/>
            <person name="Huang B."/>
            <person name="Lee V."/>
            <person name="Espinosa-Alvarez O."/>
            <person name="Ortiz P.A."/>
            <person name="Costa-Martins A.G."/>
            <person name="Teixeira M.M."/>
            <person name="Buck G.A."/>
        </authorList>
    </citation>
    <scope>NUCLEOTIDE SEQUENCE [LARGE SCALE GENOMIC DNA]</scope>
    <source>
        <strain evidence="2 3">AM80</strain>
    </source>
</reference>
<comment type="caution">
    <text evidence="2">The sequence shown here is derived from an EMBL/GenBank/DDBJ whole genome shotgun (WGS) entry which is preliminary data.</text>
</comment>
<keyword evidence="1" id="KW-0472">Membrane</keyword>
<organism evidence="2 3">
    <name type="scientific">Trypanosoma rangeli</name>
    <dbReference type="NCBI Taxonomy" id="5698"/>
    <lineage>
        <taxon>Eukaryota</taxon>
        <taxon>Discoba</taxon>
        <taxon>Euglenozoa</taxon>
        <taxon>Kinetoplastea</taxon>
        <taxon>Metakinetoplastina</taxon>
        <taxon>Trypanosomatida</taxon>
        <taxon>Trypanosomatidae</taxon>
        <taxon>Trypanosoma</taxon>
        <taxon>Herpetosoma</taxon>
    </lineage>
</organism>
<evidence type="ECO:0000313" key="2">
    <source>
        <dbReference type="EMBL" id="RNE99469.1"/>
    </source>
</evidence>
<evidence type="ECO:0000256" key="1">
    <source>
        <dbReference type="SAM" id="Phobius"/>
    </source>
</evidence>
<dbReference type="RefSeq" id="XP_029235218.1">
    <property type="nucleotide sequence ID" value="XM_029384921.1"/>
</dbReference>
<proteinExistence type="predicted"/>
<dbReference type="GeneID" id="40332094"/>
<gene>
    <name evidence="2" type="ORF">TraAM80_08161</name>
</gene>
<feature type="transmembrane region" description="Helical" evidence="1">
    <location>
        <begin position="121"/>
        <end position="139"/>
    </location>
</feature>
<name>A0A3R7RC02_TRYRA</name>
<sequence>MVLCGSSACFADDLIFSFQRCRVGEQRECFLFFILSSSTPQPSTATDGNNDTLQCRRDSGGCGAHRAKLRSPIMRPSLFRSCSHMASSGGIFYNFLFFGFMTFSVSLLVGSLRRWGRWGRLPFRVLGITVFVGIGHAAVARRGRISRSGEDVPSVA</sequence>
<dbReference type="EMBL" id="MKGL01000384">
    <property type="protein sequence ID" value="RNE99469.1"/>
    <property type="molecule type" value="Genomic_DNA"/>
</dbReference>
<keyword evidence="1" id="KW-1133">Transmembrane helix</keyword>
<protein>
    <submittedName>
        <fullName evidence="2">Uncharacterized protein</fullName>
    </submittedName>
</protein>
<keyword evidence="1" id="KW-0812">Transmembrane</keyword>
<evidence type="ECO:0000313" key="3">
    <source>
        <dbReference type="Proteomes" id="UP000283634"/>
    </source>
</evidence>